<feature type="region of interest" description="Disordered" evidence="1">
    <location>
        <begin position="590"/>
        <end position="609"/>
    </location>
</feature>
<keyword evidence="3" id="KW-0732">Signal</keyword>
<feature type="compositionally biased region" description="Basic and acidic residues" evidence="1">
    <location>
        <begin position="598"/>
        <end position="609"/>
    </location>
</feature>
<evidence type="ECO:0000313" key="4">
    <source>
        <dbReference type="EMBL" id="RMX45441.1"/>
    </source>
</evidence>
<feature type="compositionally biased region" description="Polar residues" evidence="1">
    <location>
        <begin position="363"/>
        <end position="372"/>
    </location>
</feature>
<feature type="region of interest" description="Disordered" evidence="1">
    <location>
        <begin position="319"/>
        <end position="496"/>
    </location>
</feature>
<evidence type="ECO:0000256" key="3">
    <source>
        <dbReference type="SAM" id="SignalP"/>
    </source>
</evidence>
<feature type="compositionally biased region" description="Polar residues" evidence="1">
    <location>
        <begin position="564"/>
        <end position="577"/>
    </location>
</feature>
<dbReference type="OrthoDB" id="10373567at2759"/>
<feature type="compositionally biased region" description="Basic and acidic residues" evidence="1">
    <location>
        <begin position="395"/>
        <end position="405"/>
    </location>
</feature>
<feature type="compositionally biased region" description="Polar residues" evidence="1">
    <location>
        <begin position="538"/>
        <end position="552"/>
    </location>
</feature>
<feature type="compositionally biased region" description="Pro residues" evidence="1">
    <location>
        <begin position="223"/>
        <end position="232"/>
    </location>
</feature>
<evidence type="ECO:0000256" key="2">
    <source>
        <dbReference type="SAM" id="Phobius"/>
    </source>
</evidence>
<keyword evidence="5" id="KW-1185">Reference proteome</keyword>
<feature type="compositionally biased region" description="Basic and acidic residues" evidence="1">
    <location>
        <begin position="519"/>
        <end position="534"/>
    </location>
</feature>
<evidence type="ECO:0000256" key="1">
    <source>
        <dbReference type="SAM" id="MobiDB-lite"/>
    </source>
</evidence>
<feature type="compositionally biased region" description="Basic and acidic residues" evidence="1">
    <location>
        <begin position="328"/>
        <end position="337"/>
    </location>
</feature>
<feature type="compositionally biased region" description="Basic and acidic residues" evidence="1">
    <location>
        <begin position="468"/>
        <end position="490"/>
    </location>
</feature>
<keyword evidence="2" id="KW-0472">Membrane</keyword>
<feature type="signal peptide" evidence="3">
    <location>
        <begin position="1"/>
        <end position="20"/>
    </location>
</feature>
<protein>
    <submittedName>
        <fullName evidence="4">Uncharacterized protein</fullName>
    </submittedName>
</protein>
<gene>
    <name evidence="4" type="ORF">pdam_00016080</name>
</gene>
<name>A0A3M6TVQ9_POCDA</name>
<keyword evidence="2" id="KW-1133">Transmembrane helix</keyword>
<feature type="compositionally biased region" description="Basic and acidic residues" evidence="1">
    <location>
        <begin position="276"/>
        <end position="286"/>
    </location>
</feature>
<reference evidence="4 5" key="1">
    <citation type="journal article" date="2018" name="Sci. Rep.">
        <title>Comparative analysis of the Pocillopora damicornis genome highlights role of immune system in coral evolution.</title>
        <authorList>
            <person name="Cunning R."/>
            <person name="Bay R.A."/>
            <person name="Gillette P."/>
            <person name="Baker A.C."/>
            <person name="Traylor-Knowles N."/>
        </authorList>
    </citation>
    <scope>NUCLEOTIDE SEQUENCE [LARGE SCALE GENOMIC DNA]</scope>
    <source>
        <strain evidence="4">RSMAS</strain>
        <tissue evidence="4">Whole animal</tissue>
    </source>
</reference>
<feature type="compositionally biased region" description="Low complexity" evidence="1">
    <location>
        <begin position="233"/>
        <end position="250"/>
    </location>
</feature>
<feature type="transmembrane region" description="Helical" evidence="2">
    <location>
        <begin position="290"/>
        <end position="312"/>
    </location>
</feature>
<feature type="region of interest" description="Disordered" evidence="1">
    <location>
        <begin position="654"/>
        <end position="683"/>
    </location>
</feature>
<evidence type="ECO:0000313" key="5">
    <source>
        <dbReference type="Proteomes" id="UP000275408"/>
    </source>
</evidence>
<feature type="chain" id="PRO_5018272037" evidence="3">
    <location>
        <begin position="21"/>
        <end position="683"/>
    </location>
</feature>
<dbReference type="Proteomes" id="UP000275408">
    <property type="component" value="Unassembled WGS sequence"/>
</dbReference>
<proteinExistence type="predicted"/>
<feature type="region of interest" description="Disordered" evidence="1">
    <location>
        <begin position="218"/>
        <end position="286"/>
    </location>
</feature>
<comment type="caution">
    <text evidence="4">The sequence shown here is derived from an EMBL/GenBank/DDBJ whole genome shotgun (WGS) entry which is preliminary data.</text>
</comment>
<sequence length="683" mass="76155">MEIFWTELIITTLISLSVTAISEEFKIFRTRPDGEDGWLDGRDAFIIPPLQCQSGHMTNCRQFRADLKTPIVDRCACVCPRDRATFLFHNGKWECLDNSQVRRLFGFRKPPFVTFDGEPATSPLGMVNDTDSRRLSLSNVQNCKVDSANSWSLGCYGPAAQFRNKPPFTVEHGSDVTDFPFFLSVGVNGVSNKSEFKGKIIKLGILCNTHTSIVRSLLFNTPPTLPPPPTTEPPSTTTNTQPPLQPTKLTVSKVGNISGGRPTDPEGPPTDPVGPPRRDQERDTHDGPSVGLIAAFIVSVLLLTIVIGFSYLGSRHFKKKPQLRPKNGGKEDAETARHRTSSAYEADDENGYKALGIRGPPIYTSNYQSPNPNKAPHTTIGDLGGRRVYASSSTAEEHNMHDHGGKKTSVPTLDAKDVVYKDPDLDPNLRREQSGPVRINQLVYNRMEDLKARRGNNMDPDSGLEQDPDYKDPDYRDPDYRDPDLDPNLRDKKRGPVSVNQLVYSCVEELKVAVAKGHKHDDENDAQREHHGLDGRSLNHSARPSQNGTTPRDGSDELYRNLSAKPSQNGTTSQNGRVLSKRYFDRSSRASEYGSMSRDGHHNGLDGYHLDRVARPSKYGSMSSDKKVYNYTLEKYLPPPVLHELEDYETMHPQVSSALEEDEEEESRQNGHTYDAAYGTTKF</sequence>
<feature type="compositionally biased region" description="Pro residues" evidence="1">
    <location>
        <begin position="265"/>
        <end position="275"/>
    </location>
</feature>
<feature type="compositionally biased region" description="Basic and acidic residues" evidence="1">
    <location>
        <begin position="414"/>
        <end position="433"/>
    </location>
</feature>
<keyword evidence="2" id="KW-0812">Transmembrane</keyword>
<accession>A0A3M6TVQ9</accession>
<dbReference type="EMBL" id="RCHS01002828">
    <property type="protein sequence ID" value="RMX45441.1"/>
    <property type="molecule type" value="Genomic_DNA"/>
</dbReference>
<feature type="region of interest" description="Disordered" evidence="1">
    <location>
        <begin position="517"/>
        <end position="583"/>
    </location>
</feature>
<dbReference type="AlphaFoldDB" id="A0A3M6TVQ9"/>
<organism evidence="4 5">
    <name type="scientific">Pocillopora damicornis</name>
    <name type="common">Cauliflower coral</name>
    <name type="synonym">Millepora damicornis</name>
    <dbReference type="NCBI Taxonomy" id="46731"/>
    <lineage>
        <taxon>Eukaryota</taxon>
        <taxon>Metazoa</taxon>
        <taxon>Cnidaria</taxon>
        <taxon>Anthozoa</taxon>
        <taxon>Hexacorallia</taxon>
        <taxon>Scleractinia</taxon>
        <taxon>Astrocoeniina</taxon>
        <taxon>Pocilloporidae</taxon>
        <taxon>Pocillopora</taxon>
    </lineage>
</organism>